<dbReference type="AlphaFoldDB" id="A0A1G6W418"/>
<sequence length="137" mass="14047">MKSSIRRFGVLTGAAAVVAATMVGTAGTASAHNWLADPGKNCTNATTVAQKSNGLVGGGVVQVRRGTCGGKTYYWGRATNGFAPHFSVYNSNGSFHGSNSTAYGGGATHYTKAHAAVTGGSYRSMLSLTPPVEVRYP</sequence>
<evidence type="ECO:0000313" key="1">
    <source>
        <dbReference type="EMBL" id="SDD59765.1"/>
    </source>
</evidence>
<organism evidence="1 2">
    <name type="scientific">Prauserella marina</name>
    <dbReference type="NCBI Taxonomy" id="530584"/>
    <lineage>
        <taxon>Bacteria</taxon>
        <taxon>Bacillati</taxon>
        <taxon>Actinomycetota</taxon>
        <taxon>Actinomycetes</taxon>
        <taxon>Pseudonocardiales</taxon>
        <taxon>Pseudonocardiaceae</taxon>
        <taxon>Prauserella</taxon>
    </lineage>
</organism>
<name>A0A1G6W418_9PSEU</name>
<gene>
    <name evidence="1" type="ORF">SAMN05421630_110130</name>
</gene>
<dbReference type="EMBL" id="FMZE01000010">
    <property type="protein sequence ID" value="SDD59765.1"/>
    <property type="molecule type" value="Genomic_DNA"/>
</dbReference>
<dbReference type="RefSeq" id="WP_143021423.1">
    <property type="nucleotide sequence ID" value="NZ_CP016353.1"/>
</dbReference>
<accession>A0A1G6W418</accession>
<proteinExistence type="predicted"/>
<keyword evidence="2" id="KW-1185">Reference proteome</keyword>
<protein>
    <submittedName>
        <fullName evidence="1">Uncharacterized protein</fullName>
    </submittedName>
</protein>
<evidence type="ECO:0000313" key="2">
    <source>
        <dbReference type="Proteomes" id="UP000199494"/>
    </source>
</evidence>
<dbReference type="Proteomes" id="UP000199494">
    <property type="component" value="Unassembled WGS sequence"/>
</dbReference>
<reference evidence="1 2" key="1">
    <citation type="submission" date="2016-10" db="EMBL/GenBank/DDBJ databases">
        <authorList>
            <person name="de Groot N.N."/>
        </authorList>
    </citation>
    <scope>NUCLEOTIDE SEQUENCE [LARGE SCALE GENOMIC DNA]</scope>
    <source>
        <strain evidence="1 2">CGMCC 4.5506</strain>
    </source>
</reference>